<protein>
    <recommendedName>
        <fullName evidence="4">Prepilin-type N-terminal cleavage/methylation domain-containing protein</fullName>
    </recommendedName>
</protein>
<evidence type="ECO:0000256" key="1">
    <source>
        <dbReference type="SAM" id="Phobius"/>
    </source>
</evidence>
<dbReference type="Pfam" id="PF07963">
    <property type="entry name" value="N_methyl"/>
    <property type="match status" value="1"/>
</dbReference>
<keyword evidence="1" id="KW-1133">Transmembrane helix</keyword>
<comment type="caution">
    <text evidence="2">The sequence shown here is derived from an EMBL/GenBank/DDBJ whole genome shotgun (WGS) entry which is preliminary data.</text>
</comment>
<dbReference type="AlphaFoldDB" id="A0A017S0M0"/>
<sequence length="186" mass="21228">MMDIKNKKRYGVTLIEIMISLTIVVIVFTAAASTFVSAFKSAKNEEIKLETMTGVQSTIQCLRMQGVDTLEAIYNLVKNKDGSAKIYLLYDDIKEIVDEGGKLNFGQTISDDFQLEGEYLKTYSLEEAENKFGDNRKFYLCLEIYEEKYNNNTTNFRFYNVLRVKVTIGKLNDKNIFSEGTAYFGG</sequence>
<dbReference type="STRING" id="1403537.Q428_01365"/>
<accession>A0A017S0M0</accession>
<evidence type="ECO:0000313" key="3">
    <source>
        <dbReference type="Proteomes" id="UP000019681"/>
    </source>
</evidence>
<keyword evidence="1" id="KW-0472">Membrane</keyword>
<keyword evidence="1" id="KW-0812">Transmembrane</keyword>
<evidence type="ECO:0000313" key="2">
    <source>
        <dbReference type="EMBL" id="EYE89730.1"/>
    </source>
</evidence>
<organism evidence="2 3">
    <name type="scientific">Fervidicella metallireducens AeB</name>
    <dbReference type="NCBI Taxonomy" id="1403537"/>
    <lineage>
        <taxon>Bacteria</taxon>
        <taxon>Bacillati</taxon>
        <taxon>Bacillota</taxon>
        <taxon>Clostridia</taxon>
        <taxon>Eubacteriales</taxon>
        <taxon>Clostridiaceae</taxon>
        <taxon>Fervidicella</taxon>
    </lineage>
</organism>
<proteinExistence type="predicted"/>
<dbReference type="InterPro" id="IPR012902">
    <property type="entry name" value="N_methyl_site"/>
</dbReference>
<evidence type="ECO:0008006" key="4">
    <source>
        <dbReference type="Google" id="ProtNLM"/>
    </source>
</evidence>
<feature type="transmembrane region" description="Helical" evidence="1">
    <location>
        <begin position="12"/>
        <end position="39"/>
    </location>
</feature>
<keyword evidence="3" id="KW-1185">Reference proteome</keyword>
<reference evidence="2 3" key="1">
    <citation type="journal article" date="2014" name="Genome Announc.">
        <title>Draft Genome Sequence of Fervidicella metallireducens Strain AeBT, an Iron-Reducing Thermoanaerobe from the Great Artesian Basin.</title>
        <authorList>
            <person name="Patel B.K."/>
        </authorList>
    </citation>
    <scope>NUCLEOTIDE SEQUENCE [LARGE SCALE GENOMIC DNA]</scope>
    <source>
        <strain evidence="2 3">AeB</strain>
    </source>
</reference>
<dbReference type="EMBL" id="AZQP01000002">
    <property type="protein sequence ID" value="EYE89730.1"/>
    <property type="molecule type" value="Genomic_DNA"/>
</dbReference>
<dbReference type="Proteomes" id="UP000019681">
    <property type="component" value="Unassembled WGS sequence"/>
</dbReference>
<dbReference type="NCBIfam" id="TIGR02532">
    <property type="entry name" value="IV_pilin_GFxxxE"/>
    <property type="match status" value="1"/>
</dbReference>
<name>A0A017S0M0_9CLOT</name>
<gene>
    <name evidence="2" type="ORF">Q428_01365</name>
</gene>
<dbReference type="RefSeq" id="WP_035377456.1">
    <property type="nucleotide sequence ID" value="NZ_AZQP01000002.1"/>
</dbReference>